<keyword evidence="6" id="KW-1185">Reference proteome</keyword>
<keyword evidence="3" id="KW-0808">Transferase</keyword>
<evidence type="ECO:0000256" key="1">
    <source>
        <dbReference type="ARBA" id="ARBA00006721"/>
    </source>
</evidence>
<dbReference type="Gene3D" id="3.90.550.10">
    <property type="entry name" value="Spore Coat Polysaccharide Biosynthesis Protein SpsA, Chain A"/>
    <property type="match status" value="1"/>
</dbReference>
<reference evidence="5 6" key="1">
    <citation type="journal article" date="2023" name="BMC Biol.">
        <title>The compact genome of the sponge Oopsacas minuta (Hexactinellida) is lacking key metazoan core genes.</title>
        <authorList>
            <person name="Santini S."/>
            <person name="Schenkelaars Q."/>
            <person name="Jourda C."/>
            <person name="Duchesne M."/>
            <person name="Belahbib H."/>
            <person name="Rocher C."/>
            <person name="Selva M."/>
            <person name="Riesgo A."/>
            <person name="Vervoort M."/>
            <person name="Leys S.P."/>
            <person name="Kodjabachian L."/>
            <person name="Le Bivic A."/>
            <person name="Borchiellini C."/>
            <person name="Claverie J.M."/>
            <person name="Renard E."/>
        </authorList>
    </citation>
    <scope>NUCLEOTIDE SEQUENCE [LARGE SCALE GENOMIC DNA]</scope>
    <source>
        <strain evidence="5">SPO-2</strain>
    </source>
</reference>
<evidence type="ECO:0000256" key="3">
    <source>
        <dbReference type="ARBA" id="ARBA00022679"/>
    </source>
</evidence>
<dbReference type="CDD" id="cd06532">
    <property type="entry name" value="Glyco_transf_25"/>
    <property type="match status" value="1"/>
</dbReference>
<dbReference type="Proteomes" id="UP001165289">
    <property type="component" value="Unassembled WGS sequence"/>
</dbReference>
<evidence type="ECO:0000313" key="5">
    <source>
        <dbReference type="EMBL" id="KAI6655526.1"/>
    </source>
</evidence>
<accession>A0AAV7K5E0</accession>
<comment type="similarity">
    <text evidence="1">Belongs to the glycosyltransferase 25 family.</text>
</comment>
<sequence length="578" mass="68229">MDYKRVFFAIMRYLLLLLTFNLLLRTYSLSDEQIHRLEAGNHTMQQVNRTILIAVLARNVEHLLPTFFGYLERQDYAKDRISFWIYSDHNIDATGEVLKEWALGASREYHSIQLTVSDEWNITDQTNPWEWTEQRMIHVSTLRQSALDYALSSWADYILFLDTDVFLCNPHTISDLVEARVRGIAPFMTVGFEKLFSNFWGSLSDKGYYKRSENYVDILMRDNIGRFRVPIIHSSVLLDLRDTRTRKLRYWPPPPHFHEFYSRIEDTLIMLVCAAQQGVDLYVTNNRIYGHMIIPIEYYTLKHARDYFLDFSIENLVDYPPIPYSTHIKSAPATSPDTLGVDKIFVINLERRPERRERMKAALKLLNIDYELFSALDGRQLNESYLEELQVNMLPGWRDPWGSRPITYGEIGCFLSHYFIWERVVKEEISTVIVLEDDIRFSSGFRNRFSELMSEVKSLSLDWDLIYLGRKRLVKGEPFVTGSRHLVHPDYTYWTVGYMISIRGAKKLLAQEPLRNIMAVDEYLPIMFDKHPRKDWSQKFHPRDLKVYSVEPLVLEPTHFVGDKYYFTDTEPYQTPES</sequence>
<dbReference type="InterPro" id="IPR050757">
    <property type="entry name" value="Collagen_mod_GT25"/>
</dbReference>
<evidence type="ECO:0000256" key="2">
    <source>
        <dbReference type="ARBA" id="ARBA00022676"/>
    </source>
</evidence>
<dbReference type="EMBL" id="JAKMXF010000188">
    <property type="protein sequence ID" value="KAI6655526.1"/>
    <property type="molecule type" value="Genomic_DNA"/>
</dbReference>
<dbReference type="GO" id="GO:0050211">
    <property type="term" value="F:procollagen galactosyltransferase activity"/>
    <property type="evidence" value="ECO:0007669"/>
    <property type="project" value="TreeGrafter"/>
</dbReference>
<dbReference type="PANTHER" id="PTHR10730:SF53">
    <property type="entry name" value="GLYCOSYLTRANSFERASE 25 FAMILY MEMBER"/>
    <property type="match status" value="1"/>
</dbReference>
<dbReference type="InterPro" id="IPR002654">
    <property type="entry name" value="Glyco_trans_25"/>
</dbReference>
<dbReference type="InterPro" id="IPR029044">
    <property type="entry name" value="Nucleotide-diphossugar_trans"/>
</dbReference>
<name>A0AAV7K5E0_9METZ</name>
<evidence type="ECO:0000313" key="6">
    <source>
        <dbReference type="Proteomes" id="UP001165289"/>
    </source>
</evidence>
<evidence type="ECO:0000259" key="4">
    <source>
        <dbReference type="Pfam" id="PF01755"/>
    </source>
</evidence>
<gene>
    <name evidence="5" type="ORF">LOD99_2025</name>
</gene>
<dbReference type="SUPFAM" id="SSF53448">
    <property type="entry name" value="Nucleotide-diphospho-sugar transferases"/>
    <property type="match status" value="1"/>
</dbReference>
<proteinExistence type="inferred from homology"/>
<organism evidence="5 6">
    <name type="scientific">Oopsacas minuta</name>
    <dbReference type="NCBI Taxonomy" id="111878"/>
    <lineage>
        <taxon>Eukaryota</taxon>
        <taxon>Metazoa</taxon>
        <taxon>Porifera</taxon>
        <taxon>Hexactinellida</taxon>
        <taxon>Hexasterophora</taxon>
        <taxon>Lyssacinosida</taxon>
        <taxon>Leucopsacidae</taxon>
        <taxon>Oopsacas</taxon>
    </lineage>
</organism>
<protein>
    <submittedName>
        <fullName evidence="5">Procollagen galactosyltransferase 1-like</fullName>
    </submittedName>
</protein>
<dbReference type="Pfam" id="PF01755">
    <property type="entry name" value="Glyco_transf_25"/>
    <property type="match status" value="1"/>
</dbReference>
<dbReference type="AlphaFoldDB" id="A0AAV7K5E0"/>
<comment type="caution">
    <text evidence="5">The sequence shown here is derived from an EMBL/GenBank/DDBJ whole genome shotgun (WGS) entry which is preliminary data.</text>
</comment>
<dbReference type="PANTHER" id="PTHR10730">
    <property type="entry name" value="PROCOLLAGEN-LYSINE,2-OXOGLUTARATE 5-DIOXYGENASE/GLYCOSYLTRANSFERASE 25 FAMILY MEMBER"/>
    <property type="match status" value="1"/>
</dbReference>
<keyword evidence="2 5" id="KW-0328">Glycosyltransferase</keyword>
<feature type="domain" description="Glycosyl transferase family 25" evidence="4">
    <location>
        <begin position="342"/>
        <end position="523"/>
    </location>
</feature>